<organism evidence="2 3">
    <name type="scientific">Meinhardsimonia xiamenensis</name>
    <dbReference type="NCBI Taxonomy" id="990712"/>
    <lineage>
        <taxon>Bacteria</taxon>
        <taxon>Pseudomonadati</taxon>
        <taxon>Pseudomonadota</taxon>
        <taxon>Alphaproteobacteria</taxon>
        <taxon>Rhodobacterales</taxon>
        <taxon>Paracoccaceae</taxon>
        <taxon>Meinhardsimonia</taxon>
    </lineage>
</organism>
<dbReference type="PROSITE" id="PS51379">
    <property type="entry name" value="4FE4S_FER_2"/>
    <property type="match status" value="1"/>
</dbReference>
<gene>
    <name evidence="2" type="ORF">SAMN05216257_104233</name>
</gene>
<evidence type="ECO:0000313" key="3">
    <source>
        <dbReference type="Proteomes" id="UP000199328"/>
    </source>
</evidence>
<dbReference type="AlphaFoldDB" id="A0A1G9EBF1"/>
<name>A0A1G9EBF1_9RHOB</name>
<dbReference type="InterPro" id="IPR017896">
    <property type="entry name" value="4Fe4S_Fe-S-bd"/>
</dbReference>
<sequence>MANAFANIEAAAAAHGLAVLGGFHPTAGDALPATAATLLLVGPGPAGAMWKRFTDSPESRDGLPDPLDRWSKRVIGAIARSFGARAIFPSDGPPYPPFLAWARRSGRAWPSPTGMLVHDRAGLMVSYRGALIFSRRIALPETASTRPCDSCATRPCLCACPVGAIGPDGYDVRACRTWLRGEEGQSCMRRGCAVRCACPLSRDHLQKEAQASFHMKAFLT</sequence>
<evidence type="ECO:0000259" key="1">
    <source>
        <dbReference type="PROSITE" id="PS51379"/>
    </source>
</evidence>
<reference evidence="3" key="1">
    <citation type="submission" date="2016-10" db="EMBL/GenBank/DDBJ databases">
        <authorList>
            <person name="Varghese N."/>
            <person name="Submissions S."/>
        </authorList>
    </citation>
    <scope>NUCLEOTIDE SEQUENCE [LARGE SCALE GENOMIC DNA]</scope>
    <source>
        <strain evidence="3">CGMCC 1.10789</strain>
    </source>
</reference>
<proteinExistence type="predicted"/>
<dbReference type="OrthoDB" id="8279740at2"/>
<protein>
    <recommendedName>
        <fullName evidence="1">4Fe-4S ferredoxin-type domain-containing protein</fullName>
    </recommendedName>
</protein>
<keyword evidence="3" id="KW-1185">Reference proteome</keyword>
<dbReference type="STRING" id="990712.SAMN05216257_104233"/>
<feature type="domain" description="4Fe-4S ferredoxin-type" evidence="1">
    <location>
        <begin position="138"/>
        <end position="170"/>
    </location>
</feature>
<dbReference type="Proteomes" id="UP000199328">
    <property type="component" value="Unassembled WGS sequence"/>
</dbReference>
<accession>A0A1G9EBF1</accession>
<dbReference type="EMBL" id="FNFV01000004">
    <property type="protein sequence ID" value="SDK73489.1"/>
    <property type="molecule type" value="Genomic_DNA"/>
</dbReference>
<evidence type="ECO:0000313" key="2">
    <source>
        <dbReference type="EMBL" id="SDK73489.1"/>
    </source>
</evidence>
<dbReference type="RefSeq" id="WP_092500448.1">
    <property type="nucleotide sequence ID" value="NZ_FNFV01000004.1"/>
</dbReference>